<feature type="coiled-coil region" evidence="6">
    <location>
        <begin position="315"/>
        <end position="342"/>
    </location>
</feature>
<organism evidence="8 9">
    <name type="scientific">Stemphylium lycopersici</name>
    <name type="common">Tomato gray leaf spot disease fungus</name>
    <name type="synonym">Thyrospora lycopersici</name>
    <dbReference type="NCBI Taxonomy" id="183478"/>
    <lineage>
        <taxon>Eukaryota</taxon>
        <taxon>Fungi</taxon>
        <taxon>Dikarya</taxon>
        <taxon>Ascomycota</taxon>
        <taxon>Pezizomycotina</taxon>
        <taxon>Dothideomycetes</taxon>
        <taxon>Pleosporomycetidae</taxon>
        <taxon>Pleosporales</taxon>
        <taxon>Pleosporineae</taxon>
        <taxon>Pleosporaceae</taxon>
        <taxon>Stemphylium</taxon>
    </lineage>
</organism>
<dbReference type="SUPFAM" id="SSF103473">
    <property type="entry name" value="MFS general substrate transporter"/>
    <property type="match status" value="1"/>
</dbReference>
<keyword evidence="9" id="KW-1185">Reference proteome</keyword>
<accession>A0A364N9G6</accession>
<feature type="transmembrane region" description="Helical" evidence="7">
    <location>
        <begin position="73"/>
        <end position="93"/>
    </location>
</feature>
<name>A0A364N9G6_STELY</name>
<dbReference type="Proteomes" id="UP000249619">
    <property type="component" value="Unassembled WGS sequence"/>
</dbReference>
<proteinExistence type="predicted"/>
<dbReference type="Gene3D" id="1.20.1250.20">
    <property type="entry name" value="MFS general substrate transporter like domains"/>
    <property type="match status" value="1"/>
</dbReference>
<feature type="transmembrane region" description="Helical" evidence="7">
    <location>
        <begin position="199"/>
        <end position="219"/>
    </location>
</feature>
<evidence type="ECO:0000256" key="6">
    <source>
        <dbReference type="SAM" id="Coils"/>
    </source>
</evidence>
<keyword evidence="3 7" id="KW-0812">Transmembrane</keyword>
<dbReference type="EMBL" id="QGDH01000028">
    <property type="protein sequence ID" value="RAR13922.1"/>
    <property type="molecule type" value="Genomic_DNA"/>
</dbReference>
<feature type="transmembrane region" description="Helical" evidence="7">
    <location>
        <begin position="50"/>
        <end position="67"/>
    </location>
</feature>
<gene>
    <name evidence="8" type="ORF">DDE83_002652</name>
</gene>
<dbReference type="AlphaFoldDB" id="A0A364N9G6"/>
<evidence type="ECO:0000313" key="8">
    <source>
        <dbReference type="EMBL" id="RAR13922.1"/>
    </source>
</evidence>
<evidence type="ECO:0000256" key="5">
    <source>
        <dbReference type="ARBA" id="ARBA00023136"/>
    </source>
</evidence>
<evidence type="ECO:0000256" key="3">
    <source>
        <dbReference type="ARBA" id="ARBA00022692"/>
    </source>
</evidence>
<keyword evidence="6" id="KW-0175">Coiled coil</keyword>
<dbReference type="InterPro" id="IPR036259">
    <property type="entry name" value="MFS_trans_sf"/>
</dbReference>
<comment type="subcellular location">
    <subcellularLocation>
        <location evidence="1">Membrane</location>
        <topology evidence="1">Multi-pass membrane protein</topology>
    </subcellularLocation>
</comment>
<keyword evidence="4 7" id="KW-1133">Transmembrane helix</keyword>
<keyword evidence="5 7" id="KW-0472">Membrane</keyword>
<evidence type="ECO:0000313" key="9">
    <source>
        <dbReference type="Proteomes" id="UP000249619"/>
    </source>
</evidence>
<evidence type="ECO:0000256" key="2">
    <source>
        <dbReference type="ARBA" id="ARBA00022448"/>
    </source>
</evidence>
<feature type="transmembrane region" description="Helical" evidence="7">
    <location>
        <begin position="225"/>
        <end position="245"/>
    </location>
</feature>
<dbReference type="GO" id="GO:0022857">
    <property type="term" value="F:transmembrane transporter activity"/>
    <property type="evidence" value="ECO:0007669"/>
    <property type="project" value="TreeGrafter"/>
</dbReference>
<reference evidence="9" key="1">
    <citation type="submission" date="2018-05" db="EMBL/GenBank/DDBJ databases">
        <title>Draft genome sequence of Stemphylium lycopersici strain CIDEFI 213.</title>
        <authorList>
            <person name="Medina R."/>
            <person name="Franco M.E.E."/>
            <person name="Lucentini C.G."/>
            <person name="Saparrat M.C.N."/>
            <person name="Balatti P.A."/>
        </authorList>
    </citation>
    <scope>NUCLEOTIDE SEQUENCE [LARGE SCALE GENOMIC DNA]</scope>
    <source>
        <strain evidence="9">CIDEFI 213</strain>
    </source>
</reference>
<evidence type="ECO:0000256" key="1">
    <source>
        <dbReference type="ARBA" id="ARBA00004141"/>
    </source>
</evidence>
<evidence type="ECO:0000256" key="7">
    <source>
        <dbReference type="SAM" id="Phobius"/>
    </source>
</evidence>
<dbReference type="PANTHER" id="PTHR43791">
    <property type="entry name" value="PERMEASE-RELATED"/>
    <property type="match status" value="1"/>
</dbReference>
<sequence length="388" mass="45120">MAASDSTNDALQHSTIADKQEQLQREYITQEDGFEILENRKREDALRRKLDCFVVPVMMMLMLISYLDRGNIGFAATQGIMTVMWAFCCIFLVPKSFETAYFLNDDEKALMRQRAHRTQAYSDSECSGHYCKADVKEAAKDIKSWVHGFIQIAVVKILYGFGTFLPIIIRNGFSFSTKQVCKYFIRFWISSTHMRKAQYLVIPVNIWGVIIYAIGAYLSDHYQTRFLHLILMAPIGIAGYALLLSPGSKYGSSIRRTFAMLLLKVVHRLLNCIDVIKYENRTLHTRMQDLLSERHRDAHLLKWRKEAVQMFEKQDKEREKILKDLQRSLKEHEQRYVLLGELKNIADQIFTSMEKLVAGIDIMVDKERMQQEAELETSRDDNGKDKQD</sequence>
<comment type="caution">
    <text evidence="8">The sequence shown here is derived from an EMBL/GenBank/DDBJ whole genome shotgun (WGS) entry which is preliminary data.</text>
</comment>
<dbReference type="PANTHER" id="PTHR43791:SF24">
    <property type="entry name" value="NICOTINIC ACID PLASMA MEMBRANE TRANSPORTER"/>
    <property type="match status" value="1"/>
</dbReference>
<protein>
    <submittedName>
        <fullName evidence="8">Retrograde regulation protein 2</fullName>
    </submittedName>
</protein>
<dbReference type="GO" id="GO:0016020">
    <property type="term" value="C:membrane"/>
    <property type="evidence" value="ECO:0007669"/>
    <property type="project" value="UniProtKB-SubCell"/>
</dbReference>
<evidence type="ECO:0000256" key="4">
    <source>
        <dbReference type="ARBA" id="ARBA00022989"/>
    </source>
</evidence>
<keyword evidence="2" id="KW-0813">Transport</keyword>